<dbReference type="SUPFAM" id="SSF100895">
    <property type="entry name" value="Kazal-type serine protease inhibitors"/>
    <property type="match status" value="3"/>
</dbReference>
<evidence type="ECO:0000313" key="7">
    <source>
        <dbReference type="Proteomes" id="UP001286313"/>
    </source>
</evidence>
<feature type="domain" description="Kazal-like" evidence="5">
    <location>
        <begin position="114"/>
        <end position="164"/>
    </location>
</feature>
<evidence type="ECO:0000313" key="6">
    <source>
        <dbReference type="EMBL" id="KAK3859031.1"/>
    </source>
</evidence>
<name>A0AAE1EPZ8_PETCI</name>
<dbReference type="PROSITE" id="PS51465">
    <property type="entry name" value="KAZAL_2"/>
    <property type="match status" value="3"/>
</dbReference>
<evidence type="ECO:0000256" key="2">
    <source>
        <dbReference type="ARBA" id="ARBA00022900"/>
    </source>
</evidence>
<feature type="domain" description="Kazal-like" evidence="5">
    <location>
        <begin position="165"/>
        <end position="217"/>
    </location>
</feature>
<feature type="region of interest" description="Disordered" evidence="4">
    <location>
        <begin position="1"/>
        <end position="70"/>
    </location>
</feature>
<keyword evidence="3" id="KW-1015">Disulfide bond</keyword>
<dbReference type="InterPro" id="IPR036058">
    <property type="entry name" value="Kazal_dom_sf"/>
</dbReference>
<dbReference type="GO" id="GO:0005576">
    <property type="term" value="C:extracellular region"/>
    <property type="evidence" value="ECO:0007669"/>
    <property type="project" value="TreeGrafter"/>
</dbReference>
<feature type="domain" description="Kazal-like" evidence="5">
    <location>
        <begin position="219"/>
        <end position="270"/>
    </location>
</feature>
<keyword evidence="7" id="KW-1185">Reference proteome</keyword>
<keyword evidence="1" id="KW-0646">Protease inhibitor</keyword>
<dbReference type="Proteomes" id="UP001286313">
    <property type="component" value="Unassembled WGS sequence"/>
</dbReference>
<organism evidence="6 7">
    <name type="scientific">Petrolisthes cinctipes</name>
    <name type="common">Flat porcelain crab</name>
    <dbReference type="NCBI Taxonomy" id="88211"/>
    <lineage>
        <taxon>Eukaryota</taxon>
        <taxon>Metazoa</taxon>
        <taxon>Ecdysozoa</taxon>
        <taxon>Arthropoda</taxon>
        <taxon>Crustacea</taxon>
        <taxon>Multicrustacea</taxon>
        <taxon>Malacostraca</taxon>
        <taxon>Eumalacostraca</taxon>
        <taxon>Eucarida</taxon>
        <taxon>Decapoda</taxon>
        <taxon>Pleocyemata</taxon>
        <taxon>Anomura</taxon>
        <taxon>Galatheoidea</taxon>
        <taxon>Porcellanidae</taxon>
        <taxon>Petrolisthes</taxon>
    </lineage>
</organism>
<feature type="compositionally biased region" description="Basic residues" evidence="4">
    <location>
        <begin position="29"/>
        <end position="39"/>
    </location>
</feature>
<dbReference type="AlphaFoldDB" id="A0AAE1EPZ8"/>
<dbReference type="InterPro" id="IPR050653">
    <property type="entry name" value="Prot_Inhib_GrowthFact_Antg"/>
</dbReference>
<accession>A0AAE1EPZ8</accession>
<reference evidence="6" key="1">
    <citation type="submission" date="2023-10" db="EMBL/GenBank/DDBJ databases">
        <title>Genome assemblies of two species of porcelain crab, Petrolisthes cinctipes and Petrolisthes manimaculis (Anomura: Porcellanidae).</title>
        <authorList>
            <person name="Angst P."/>
        </authorList>
    </citation>
    <scope>NUCLEOTIDE SEQUENCE</scope>
    <source>
        <strain evidence="6">PB745_01</strain>
        <tissue evidence="6">Gill</tissue>
    </source>
</reference>
<dbReference type="InterPro" id="IPR002350">
    <property type="entry name" value="Kazal_dom"/>
</dbReference>
<evidence type="ECO:0000256" key="1">
    <source>
        <dbReference type="ARBA" id="ARBA00022690"/>
    </source>
</evidence>
<evidence type="ECO:0000259" key="5">
    <source>
        <dbReference type="PROSITE" id="PS51465"/>
    </source>
</evidence>
<dbReference type="PANTHER" id="PTHR10913:SF45">
    <property type="entry name" value="FOLLISTATIN, ISOFORM A-RELATED"/>
    <property type="match status" value="1"/>
</dbReference>
<dbReference type="CDD" id="cd00104">
    <property type="entry name" value="KAZAL_FS"/>
    <property type="match status" value="3"/>
</dbReference>
<dbReference type="Pfam" id="PF00050">
    <property type="entry name" value="Kazal_1"/>
    <property type="match status" value="1"/>
</dbReference>
<sequence length="353" mass="38737">MTSSSVASTNTTSTTLRHHSSQGDPPSHHQPRHTKHKAAKTTPARIMTSTTIHLPKKSKKGKPDMQANPDQRVNAPFGIVEMVRRGPDLVVVMVVMVMVMVMVKTTDAAPETSVEILVGCGWKECSHDHDPVCGTDNITYKNMCFLLKANCTSRNLHIAIKGKCTAEAAGCPTFNCSSESSPVCGSDNRTYINVCWLEHAKCLRPDLIVKFNTPCEVPGGEDGRCEKECPVYSKPVCGTDNITYKNYCLLTKANCIHRNITVAIRGECFGKIHNKYCSKECNYPNVSPICASSKGTISLYKDYCTFSKAKCLNPSLLPVDISLCAEQPKVVPKTSHPDNSHQERMVIFSGNPL</sequence>
<dbReference type="SMART" id="SM00280">
    <property type="entry name" value="KAZAL"/>
    <property type="match status" value="3"/>
</dbReference>
<keyword evidence="2" id="KW-0722">Serine protease inhibitor</keyword>
<evidence type="ECO:0000256" key="3">
    <source>
        <dbReference type="ARBA" id="ARBA00023157"/>
    </source>
</evidence>
<gene>
    <name evidence="6" type="ORF">Pcinc_034814</name>
</gene>
<dbReference type="Gene3D" id="3.30.60.30">
    <property type="match status" value="3"/>
</dbReference>
<evidence type="ECO:0000256" key="4">
    <source>
        <dbReference type="SAM" id="MobiDB-lite"/>
    </source>
</evidence>
<feature type="compositionally biased region" description="Low complexity" evidence="4">
    <location>
        <begin position="1"/>
        <end position="15"/>
    </location>
</feature>
<protein>
    <recommendedName>
        <fullName evidence="5">Kazal-like domain-containing protein</fullName>
    </recommendedName>
</protein>
<proteinExistence type="predicted"/>
<comment type="caution">
    <text evidence="6">The sequence shown here is derived from an EMBL/GenBank/DDBJ whole genome shotgun (WGS) entry which is preliminary data.</text>
</comment>
<dbReference type="PANTHER" id="PTHR10913">
    <property type="entry name" value="FOLLISTATIN-RELATED"/>
    <property type="match status" value="1"/>
</dbReference>
<dbReference type="EMBL" id="JAWQEG010005136">
    <property type="protein sequence ID" value="KAK3859031.1"/>
    <property type="molecule type" value="Genomic_DNA"/>
</dbReference>
<dbReference type="Pfam" id="PF07648">
    <property type="entry name" value="Kazal_2"/>
    <property type="match status" value="3"/>
</dbReference>